<dbReference type="EMBL" id="JANPWB010000016">
    <property type="protein sequence ID" value="KAJ1081958.1"/>
    <property type="molecule type" value="Genomic_DNA"/>
</dbReference>
<feature type="region of interest" description="Disordered" evidence="1">
    <location>
        <begin position="49"/>
        <end position="73"/>
    </location>
</feature>
<reference evidence="2" key="1">
    <citation type="journal article" date="2022" name="bioRxiv">
        <title>Sequencing and chromosome-scale assembly of the giantPleurodeles waltlgenome.</title>
        <authorList>
            <person name="Brown T."/>
            <person name="Elewa A."/>
            <person name="Iarovenko S."/>
            <person name="Subramanian E."/>
            <person name="Araus A.J."/>
            <person name="Petzold A."/>
            <person name="Susuki M."/>
            <person name="Suzuki K.-i.T."/>
            <person name="Hayashi T."/>
            <person name="Toyoda A."/>
            <person name="Oliveira C."/>
            <person name="Osipova E."/>
            <person name="Leigh N.D."/>
            <person name="Simon A."/>
            <person name="Yun M.H."/>
        </authorList>
    </citation>
    <scope>NUCLEOTIDE SEQUENCE</scope>
    <source>
        <strain evidence="2">20211129_DDA</strain>
        <tissue evidence="2">Liver</tissue>
    </source>
</reference>
<dbReference type="Proteomes" id="UP001066276">
    <property type="component" value="Chromosome 12"/>
</dbReference>
<evidence type="ECO:0000313" key="2">
    <source>
        <dbReference type="EMBL" id="KAJ1081958.1"/>
    </source>
</evidence>
<evidence type="ECO:0000313" key="3">
    <source>
        <dbReference type="Proteomes" id="UP001066276"/>
    </source>
</evidence>
<evidence type="ECO:0000256" key="1">
    <source>
        <dbReference type="SAM" id="MobiDB-lite"/>
    </source>
</evidence>
<accession>A0AAV7L0F0</accession>
<gene>
    <name evidence="2" type="ORF">NDU88_002130</name>
</gene>
<dbReference type="AlphaFoldDB" id="A0AAV7L0F0"/>
<feature type="region of interest" description="Disordered" evidence="1">
    <location>
        <begin position="1"/>
        <end position="37"/>
    </location>
</feature>
<feature type="compositionally biased region" description="Basic and acidic residues" evidence="1">
    <location>
        <begin position="61"/>
        <end position="73"/>
    </location>
</feature>
<organism evidence="2 3">
    <name type="scientific">Pleurodeles waltl</name>
    <name type="common">Iberian ribbed newt</name>
    <dbReference type="NCBI Taxonomy" id="8319"/>
    <lineage>
        <taxon>Eukaryota</taxon>
        <taxon>Metazoa</taxon>
        <taxon>Chordata</taxon>
        <taxon>Craniata</taxon>
        <taxon>Vertebrata</taxon>
        <taxon>Euteleostomi</taxon>
        <taxon>Amphibia</taxon>
        <taxon>Batrachia</taxon>
        <taxon>Caudata</taxon>
        <taxon>Salamandroidea</taxon>
        <taxon>Salamandridae</taxon>
        <taxon>Pleurodelinae</taxon>
        <taxon>Pleurodeles</taxon>
    </lineage>
</organism>
<comment type="caution">
    <text evidence="2">The sequence shown here is derived from an EMBL/GenBank/DDBJ whole genome shotgun (WGS) entry which is preliminary data.</text>
</comment>
<proteinExistence type="predicted"/>
<protein>
    <submittedName>
        <fullName evidence="2">Uncharacterized protein</fullName>
    </submittedName>
</protein>
<name>A0AAV7L0F0_PLEWA</name>
<keyword evidence="3" id="KW-1185">Reference proteome</keyword>
<sequence length="73" mass="7328">MSAGGVSAPLGTAKARSSWGLGRKGAEAGLPRGPPQWDATEVAAWRGGKLRASGPQAAGIRSKEAGKMEGGRL</sequence>